<keyword evidence="9" id="KW-1185">Reference proteome</keyword>
<evidence type="ECO:0000256" key="2">
    <source>
        <dbReference type="ARBA" id="ARBA00023015"/>
    </source>
</evidence>
<keyword evidence="3" id="KW-0731">Sigma factor</keyword>
<feature type="domain" description="RNA polymerase sigma-70 region 2" evidence="6">
    <location>
        <begin position="70"/>
        <end position="137"/>
    </location>
</feature>
<dbReference type="EMBL" id="JBHUER010000001">
    <property type="protein sequence ID" value="MFD1701626.1"/>
    <property type="molecule type" value="Genomic_DNA"/>
</dbReference>
<dbReference type="Pfam" id="PF04542">
    <property type="entry name" value="Sigma70_r2"/>
    <property type="match status" value="1"/>
</dbReference>
<comment type="caution">
    <text evidence="8">The sequence shown here is derived from an EMBL/GenBank/DDBJ whole genome shotgun (WGS) entry which is preliminary data.</text>
</comment>
<evidence type="ECO:0000259" key="6">
    <source>
        <dbReference type="Pfam" id="PF04542"/>
    </source>
</evidence>
<organism evidence="8 9">
    <name type="scientific">Methylopila henanensis</name>
    <dbReference type="NCBI Taxonomy" id="873516"/>
    <lineage>
        <taxon>Bacteria</taxon>
        <taxon>Pseudomonadati</taxon>
        <taxon>Pseudomonadota</taxon>
        <taxon>Alphaproteobacteria</taxon>
        <taxon>Hyphomicrobiales</taxon>
        <taxon>Methylopilaceae</taxon>
        <taxon>Methylopila</taxon>
    </lineage>
</organism>
<dbReference type="SUPFAM" id="SSF88946">
    <property type="entry name" value="Sigma2 domain of RNA polymerase sigma factors"/>
    <property type="match status" value="1"/>
</dbReference>
<feature type="domain" description="RNA polymerase sigma factor 70 region 4 type 2" evidence="7">
    <location>
        <begin position="168"/>
        <end position="218"/>
    </location>
</feature>
<dbReference type="NCBIfam" id="TIGR02937">
    <property type="entry name" value="sigma70-ECF"/>
    <property type="match status" value="1"/>
</dbReference>
<keyword evidence="4" id="KW-0804">Transcription</keyword>
<evidence type="ECO:0000256" key="3">
    <source>
        <dbReference type="ARBA" id="ARBA00023082"/>
    </source>
</evidence>
<gene>
    <name evidence="8" type="ORF">ACFSCV_01285</name>
</gene>
<keyword evidence="2" id="KW-0805">Transcription regulation</keyword>
<evidence type="ECO:0000259" key="7">
    <source>
        <dbReference type="Pfam" id="PF08281"/>
    </source>
</evidence>
<evidence type="ECO:0000256" key="5">
    <source>
        <dbReference type="SAM" id="MobiDB-lite"/>
    </source>
</evidence>
<dbReference type="InterPro" id="IPR013249">
    <property type="entry name" value="RNA_pol_sigma70_r4_t2"/>
</dbReference>
<evidence type="ECO:0000313" key="9">
    <source>
        <dbReference type="Proteomes" id="UP001597308"/>
    </source>
</evidence>
<evidence type="ECO:0000256" key="4">
    <source>
        <dbReference type="ARBA" id="ARBA00023163"/>
    </source>
</evidence>
<name>A0ABW4K296_9HYPH</name>
<dbReference type="InterPro" id="IPR013325">
    <property type="entry name" value="RNA_pol_sigma_r2"/>
</dbReference>
<dbReference type="Pfam" id="PF08281">
    <property type="entry name" value="Sigma70_r4_2"/>
    <property type="match status" value="1"/>
</dbReference>
<dbReference type="CDD" id="cd06171">
    <property type="entry name" value="Sigma70_r4"/>
    <property type="match status" value="1"/>
</dbReference>
<dbReference type="Proteomes" id="UP001597308">
    <property type="component" value="Unassembled WGS sequence"/>
</dbReference>
<feature type="region of interest" description="Disordered" evidence="5">
    <location>
        <begin position="1"/>
        <end position="20"/>
    </location>
</feature>
<proteinExistence type="inferred from homology"/>
<dbReference type="InterPro" id="IPR036388">
    <property type="entry name" value="WH-like_DNA-bd_sf"/>
</dbReference>
<dbReference type="InterPro" id="IPR013324">
    <property type="entry name" value="RNA_pol_sigma_r3/r4-like"/>
</dbReference>
<dbReference type="PANTHER" id="PTHR43133:SF62">
    <property type="entry name" value="RNA POLYMERASE SIGMA FACTOR SIGZ"/>
    <property type="match status" value="1"/>
</dbReference>
<evidence type="ECO:0000313" key="8">
    <source>
        <dbReference type="EMBL" id="MFD1701626.1"/>
    </source>
</evidence>
<dbReference type="PANTHER" id="PTHR43133">
    <property type="entry name" value="RNA POLYMERASE ECF-TYPE SIGMA FACTO"/>
    <property type="match status" value="1"/>
</dbReference>
<comment type="similarity">
    <text evidence="1">Belongs to the sigma-70 factor family. ECF subfamily.</text>
</comment>
<dbReference type="InterPro" id="IPR007627">
    <property type="entry name" value="RNA_pol_sigma70_r2"/>
</dbReference>
<sequence>MSGIQRSIAHPETSLASTQGVAPASAIGGRFRIPAAPVRPMTAPHSPDRDSVAELLAACAERDRAALRRLFEMEGPSLLALARRIVRRADVAEEVVQDAFVQIWRRASSFDPARGTGRGWVYAVVRNRALSHLRDERHVPVEDLELQSYADAQTDVDDAFARLSAESALRRCLARLDAKPRTSVLLAHVAGLSHGEIAERLGAPLGTVKTWIRRSLIALKECMT</sequence>
<evidence type="ECO:0000256" key="1">
    <source>
        <dbReference type="ARBA" id="ARBA00010641"/>
    </source>
</evidence>
<dbReference type="Gene3D" id="1.10.1740.10">
    <property type="match status" value="1"/>
</dbReference>
<accession>A0ABW4K296</accession>
<dbReference type="SUPFAM" id="SSF88659">
    <property type="entry name" value="Sigma3 and sigma4 domains of RNA polymerase sigma factors"/>
    <property type="match status" value="1"/>
</dbReference>
<dbReference type="Gene3D" id="1.10.10.10">
    <property type="entry name" value="Winged helix-like DNA-binding domain superfamily/Winged helix DNA-binding domain"/>
    <property type="match status" value="1"/>
</dbReference>
<dbReference type="InterPro" id="IPR014284">
    <property type="entry name" value="RNA_pol_sigma-70_dom"/>
</dbReference>
<dbReference type="InterPro" id="IPR039425">
    <property type="entry name" value="RNA_pol_sigma-70-like"/>
</dbReference>
<protein>
    <submittedName>
        <fullName evidence="8">Sigma-70 family RNA polymerase sigma factor</fullName>
    </submittedName>
</protein>
<reference evidence="9" key="1">
    <citation type="journal article" date="2019" name="Int. J. Syst. Evol. Microbiol.">
        <title>The Global Catalogue of Microorganisms (GCM) 10K type strain sequencing project: providing services to taxonomists for standard genome sequencing and annotation.</title>
        <authorList>
            <consortium name="The Broad Institute Genomics Platform"/>
            <consortium name="The Broad Institute Genome Sequencing Center for Infectious Disease"/>
            <person name="Wu L."/>
            <person name="Ma J."/>
        </authorList>
    </citation>
    <scope>NUCLEOTIDE SEQUENCE [LARGE SCALE GENOMIC DNA]</scope>
    <source>
        <strain evidence="9">KCTC 23707</strain>
    </source>
</reference>